<dbReference type="InterPro" id="IPR032675">
    <property type="entry name" value="LRR_dom_sf"/>
</dbReference>
<dbReference type="RefSeq" id="XP_007398506.1">
    <property type="nucleotide sequence ID" value="XM_007398444.1"/>
</dbReference>
<dbReference type="HOGENOM" id="CLU_924720_0_0_1"/>
<name>K5W4H3_PHACS</name>
<gene>
    <name evidence="1" type="ORF">PHACADRAFT_211469</name>
</gene>
<evidence type="ECO:0000313" key="1">
    <source>
        <dbReference type="EMBL" id="EKM53829.1"/>
    </source>
</evidence>
<organism evidence="1 2">
    <name type="scientific">Phanerochaete carnosa (strain HHB-10118-sp)</name>
    <name type="common">White-rot fungus</name>
    <name type="synonym">Peniophora carnosa</name>
    <dbReference type="NCBI Taxonomy" id="650164"/>
    <lineage>
        <taxon>Eukaryota</taxon>
        <taxon>Fungi</taxon>
        <taxon>Dikarya</taxon>
        <taxon>Basidiomycota</taxon>
        <taxon>Agaricomycotina</taxon>
        <taxon>Agaricomycetes</taxon>
        <taxon>Polyporales</taxon>
        <taxon>Phanerochaetaceae</taxon>
        <taxon>Phanerochaete</taxon>
    </lineage>
</organism>
<protein>
    <submittedName>
        <fullName evidence="1">Uncharacterized protein</fullName>
    </submittedName>
</protein>
<reference evidence="1 2" key="1">
    <citation type="journal article" date="2012" name="BMC Genomics">
        <title>Comparative genomics of the white-rot fungi, Phanerochaete carnosa and P. chrysosporium, to elucidate the genetic basis of the distinct wood types they colonize.</title>
        <authorList>
            <person name="Suzuki H."/>
            <person name="MacDonald J."/>
            <person name="Syed K."/>
            <person name="Salamov A."/>
            <person name="Hori C."/>
            <person name="Aerts A."/>
            <person name="Henrissat B."/>
            <person name="Wiebenga A."/>
            <person name="vanKuyk P.A."/>
            <person name="Barry K."/>
            <person name="Lindquist E."/>
            <person name="LaButti K."/>
            <person name="Lapidus A."/>
            <person name="Lucas S."/>
            <person name="Coutinho P."/>
            <person name="Gong Y."/>
            <person name="Samejima M."/>
            <person name="Mahadevan R."/>
            <person name="Abou-Zaid M."/>
            <person name="de Vries R.P."/>
            <person name="Igarashi K."/>
            <person name="Yadav J.S."/>
            <person name="Grigoriev I.V."/>
            <person name="Master E.R."/>
        </authorList>
    </citation>
    <scope>NUCLEOTIDE SEQUENCE [LARGE SCALE GENOMIC DNA]</scope>
    <source>
        <strain evidence="1 2">HHB-10118-sp</strain>
    </source>
</reference>
<dbReference type="Gene3D" id="3.80.10.10">
    <property type="entry name" value="Ribonuclease Inhibitor"/>
    <property type="match status" value="1"/>
</dbReference>
<dbReference type="GeneID" id="18913110"/>
<proteinExistence type="predicted"/>
<keyword evidence="2" id="KW-1185">Reference proteome</keyword>
<dbReference type="KEGG" id="pco:PHACADRAFT_211469"/>
<dbReference type="InParanoid" id="K5W4H3"/>
<dbReference type="Proteomes" id="UP000008370">
    <property type="component" value="Unassembled WGS sequence"/>
</dbReference>
<dbReference type="SUPFAM" id="SSF52047">
    <property type="entry name" value="RNI-like"/>
    <property type="match status" value="1"/>
</dbReference>
<sequence>MHFSRLPRLVTLRLHLDENNQGSWTSPAWGGFPSLKRLLLNSSILMDRGLIAATLFLQTLSSLRLTSLEITAAPPAHVEDFGRLMFAMSHFQHLQDCTVDFYTLSDWHSMVIDGNTLSPLYQISGMRKFGLGYVLIIFQREAVRDLAAAWEHLQELQLYPHMTNRYQLHLEDLPFFSQSCHTLKTLVVELFPVGYNWVCDASIHSSSCPLSCLHIGKSEISRRAEAEVAAYLAEIFPYAVIEHSFPPPPRGWTISESCADEFEFEATGTIARIDALKKTLIRGAVRAKAREEDDDDAPVSL</sequence>
<dbReference type="AlphaFoldDB" id="K5W4H3"/>
<evidence type="ECO:0000313" key="2">
    <source>
        <dbReference type="Proteomes" id="UP000008370"/>
    </source>
</evidence>
<accession>K5W4H3</accession>
<dbReference type="EMBL" id="JH930474">
    <property type="protein sequence ID" value="EKM53829.1"/>
    <property type="molecule type" value="Genomic_DNA"/>
</dbReference>